<evidence type="ECO:0008006" key="3">
    <source>
        <dbReference type="Google" id="ProtNLM"/>
    </source>
</evidence>
<accession>A0ABU2Y8Y8</accession>
<dbReference type="Proteomes" id="UP001254488">
    <property type="component" value="Unassembled WGS sequence"/>
</dbReference>
<organism evidence="1 2">
    <name type="scientific">Patiriisocius hiemis</name>
    <dbReference type="NCBI Taxonomy" id="3075604"/>
    <lineage>
        <taxon>Bacteria</taxon>
        <taxon>Pseudomonadati</taxon>
        <taxon>Bacteroidota</taxon>
        <taxon>Flavobacteriia</taxon>
        <taxon>Flavobacteriales</taxon>
        <taxon>Flavobacteriaceae</taxon>
        <taxon>Patiriisocius</taxon>
    </lineage>
</organism>
<reference evidence="1 2" key="1">
    <citation type="submission" date="2023-09" db="EMBL/GenBank/DDBJ databases">
        <authorList>
            <person name="Rey-Velasco X."/>
        </authorList>
    </citation>
    <scope>NUCLEOTIDE SEQUENCE [LARGE SCALE GENOMIC DNA]</scope>
    <source>
        <strain evidence="1 2">W242</strain>
    </source>
</reference>
<comment type="caution">
    <text evidence="1">The sequence shown here is derived from an EMBL/GenBank/DDBJ whole genome shotgun (WGS) entry which is preliminary data.</text>
</comment>
<keyword evidence="2" id="KW-1185">Reference proteome</keyword>
<evidence type="ECO:0000313" key="2">
    <source>
        <dbReference type="Proteomes" id="UP001254488"/>
    </source>
</evidence>
<dbReference type="PROSITE" id="PS51257">
    <property type="entry name" value="PROKAR_LIPOPROTEIN"/>
    <property type="match status" value="1"/>
</dbReference>
<evidence type="ECO:0000313" key="1">
    <source>
        <dbReference type="EMBL" id="MDT0554487.1"/>
    </source>
</evidence>
<gene>
    <name evidence="1" type="ORF">RM538_00610</name>
</gene>
<dbReference type="RefSeq" id="WP_311331452.1">
    <property type="nucleotide sequence ID" value="NZ_JAVRHZ010000001.1"/>
</dbReference>
<sequence>MKKIITLLAVCLFFACSKEEQQLKTVRALAIKDLQIQLQLPEGTKFDEKDIKVSEKESELEKIESVYVVTFNIKSQDREGNEVVKTHTLEYEKIGEGGLSPDDYELKSFN</sequence>
<dbReference type="EMBL" id="JAVRHZ010000001">
    <property type="protein sequence ID" value="MDT0554487.1"/>
    <property type="molecule type" value="Genomic_DNA"/>
</dbReference>
<name>A0ABU2Y8Y8_9FLAO</name>
<proteinExistence type="predicted"/>
<protein>
    <recommendedName>
        <fullName evidence="3">Lipoprotein</fullName>
    </recommendedName>
</protein>